<dbReference type="Pfam" id="PF14289">
    <property type="entry name" value="DUF4369"/>
    <property type="match status" value="1"/>
</dbReference>
<feature type="domain" description="DUF4369" evidence="1">
    <location>
        <begin position="42"/>
        <end position="106"/>
    </location>
</feature>
<keyword evidence="3" id="KW-1185">Reference proteome</keyword>
<name>A0ABQ3I0B9_9SPHI</name>
<accession>A0ABQ3I0B9</accession>
<protein>
    <recommendedName>
        <fullName evidence="1">DUF4369 domain-containing protein</fullName>
    </recommendedName>
</protein>
<sequence>MNSSSFLVLLSVAYLLTACHSGVKQSSEQRDAAFYPNLVHVHLTGKVDLPDSTRIYINTQENTMQPLLATRVLNGSFTLEGELEEPNFYNLVIQKEKFSVYLENAKDYHFEANVSGGKVQSGNFKTNSATQQHYQAMERTRQQEMKALGDKAAKLRTLFDNPKTYQAAVDQYERLSKQRASYPEQLQQKYLDDPAVAPAIKIYLIKNASIGADNHDAYHRLLLGIPDSLKSISLYRQALAKVEQVHDFFTNMPDFPDIQPRNLAGDSLNLADFRAAGRLLFVFWGSWNKEARADIQQIKSKAAALAKLGVQPIFLTWEKDFAAWEKASADLSLGKHNYRLNAHDQDFMVKHYAVRKLPHYMLVNAKDLQILNYHFTYPLDGQLERDLRKE</sequence>
<dbReference type="Proteomes" id="UP000620550">
    <property type="component" value="Unassembled WGS sequence"/>
</dbReference>
<evidence type="ECO:0000313" key="2">
    <source>
        <dbReference type="EMBL" id="GHE41189.1"/>
    </source>
</evidence>
<dbReference type="EMBL" id="BNAF01000009">
    <property type="protein sequence ID" value="GHE41189.1"/>
    <property type="molecule type" value="Genomic_DNA"/>
</dbReference>
<dbReference type="Gene3D" id="3.40.30.10">
    <property type="entry name" value="Glutaredoxin"/>
    <property type="match status" value="1"/>
</dbReference>
<organism evidence="2 3">
    <name type="scientific">Sphingobacterium griseoflavum</name>
    <dbReference type="NCBI Taxonomy" id="1474952"/>
    <lineage>
        <taxon>Bacteria</taxon>
        <taxon>Pseudomonadati</taxon>
        <taxon>Bacteroidota</taxon>
        <taxon>Sphingobacteriia</taxon>
        <taxon>Sphingobacteriales</taxon>
        <taxon>Sphingobacteriaceae</taxon>
        <taxon>Sphingobacterium</taxon>
    </lineage>
</organism>
<proteinExistence type="predicted"/>
<reference evidence="3" key="1">
    <citation type="journal article" date="2019" name="Int. J. Syst. Evol. Microbiol.">
        <title>The Global Catalogue of Microorganisms (GCM) 10K type strain sequencing project: providing services to taxonomists for standard genome sequencing and annotation.</title>
        <authorList>
            <consortium name="The Broad Institute Genomics Platform"/>
            <consortium name="The Broad Institute Genome Sequencing Center for Infectious Disease"/>
            <person name="Wu L."/>
            <person name="Ma J."/>
        </authorList>
    </citation>
    <scope>NUCLEOTIDE SEQUENCE [LARGE SCALE GENOMIC DNA]</scope>
    <source>
        <strain evidence="3">CGMCC 1.12966</strain>
    </source>
</reference>
<dbReference type="InterPro" id="IPR025380">
    <property type="entry name" value="DUF4369"/>
</dbReference>
<dbReference type="InterPro" id="IPR036249">
    <property type="entry name" value="Thioredoxin-like_sf"/>
</dbReference>
<dbReference type="RefSeq" id="WP_189627077.1">
    <property type="nucleotide sequence ID" value="NZ_BNAF01000009.1"/>
</dbReference>
<dbReference type="SUPFAM" id="SSF52833">
    <property type="entry name" value="Thioredoxin-like"/>
    <property type="match status" value="1"/>
</dbReference>
<evidence type="ECO:0000259" key="1">
    <source>
        <dbReference type="Pfam" id="PF14289"/>
    </source>
</evidence>
<gene>
    <name evidence="2" type="ORF">GCM10017764_25600</name>
</gene>
<evidence type="ECO:0000313" key="3">
    <source>
        <dbReference type="Proteomes" id="UP000620550"/>
    </source>
</evidence>
<comment type="caution">
    <text evidence="2">The sequence shown here is derived from an EMBL/GenBank/DDBJ whole genome shotgun (WGS) entry which is preliminary data.</text>
</comment>